<reference evidence="2" key="1">
    <citation type="submission" date="2021-08" db="EMBL/GenBank/DDBJ databases">
        <title>WGS assembly of Ceratopteris richardii.</title>
        <authorList>
            <person name="Marchant D.B."/>
            <person name="Chen G."/>
            <person name="Jenkins J."/>
            <person name="Shu S."/>
            <person name="Leebens-Mack J."/>
            <person name="Grimwood J."/>
            <person name="Schmutz J."/>
            <person name="Soltis P."/>
            <person name="Soltis D."/>
            <person name="Chen Z.-H."/>
        </authorList>
    </citation>
    <scope>NUCLEOTIDE SEQUENCE</scope>
    <source>
        <strain evidence="2">Whitten #5841</strain>
        <tissue evidence="2">Leaf</tissue>
    </source>
</reference>
<keyword evidence="1" id="KW-1133">Transmembrane helix</keyword>
<dbReference type="AlphaFoldDB" id="A0A8T2QQ83"/>
<dbReference type="Proteomes" id="UP000825935">
    <property type="component" value="Chromosome 32"/>
</dbReference>
<keyword evidence="1" id="KW-0812">Transmembrane</keyword>
<evidence type="ECO:0000313" key="2">
    <source>
        <dbReference type="EMBL" id="KAH7286332.1"/>
    </source>
</evidence>
<proteinExistence type="predicted"/>
<evidence type="ECO:0000256" key="1">
    <source>
        <dbReference type="SAM" id="Phobius"/>
    </source>
</evidence>
<accession>A0A8T2QQ83</accession>
<protein>
    <submittedName>
        <fullName evidence="2">Uncharacterized protein</fullName>
    </submittedName>
</protein>
<keyword evidence="3" id="KW-1185">Reference proteome</keyword>
<gene>
    <name evidence="2" type="ORF">KP509_32G001800</name>
</gene>
<sequence length="59" mass="6725">MGRQKKRVGGLPILLRQKKGEAHLFITYPCIRSERLLYLSLSTLSSLSLGVFVAWKNHL</sequence>
<organism evidence="2 3">
    <name type="scientific">Ceratopteris richardii</name>
    <name type="common">Triangle waterfern</name>
    <dbReference type="NCBI Taxonomy" id="49495"/>
    <lineage>
        <taxon>Eukaryota</taxon>
        <taxon>Viridiplantae</taxon>
        <taxon>Streptophyta</taxon>
        <taxon>Embryophyta</taxon>
        <taxon>Tracheophyta</taxon>
        <taxon>Polypodiopsida</taxon>
        <taxon>Polypodiidae</taxon>
        <taxon>Polypodiales</taxon>
        <taxon>Pteridineae</taxon>
        <taxon>Pteridaceae</taxon>
        <taxon>Parkerioideae</taxon>
        <taxon>Ceratopteris</taxon>
    </lineage>
</organism>
<name>A0A8T2QQ83_CERRI</name>
<keyword evidence="1" id="KW-0472">Membrane</keyword>
<comment type="caution">
    <text evidence="2">The sequence shown here is derived from an EMBL/GenBank/DDBJ whole genome shotgun (WGS) entry which is preliminary data.</text>
</comment>
<dbReference type="EMBL" id="CM035437">
    <property type="protein sequence ID" value="KAH7286332.1"/>
    <property type="molecule type" value="Genomic_DNA"/>
</dbReference>
<feature type="transmembrane region" description="Helical" evidence="1">
    <location>
        <begin position="36"/>
        <end position="55"/>
    </location>
</feature>
<evidence type="ECO:0000313" key="3">
    <source>
        <dbReference type="Proteomes" id="UP000825935"/>
    </source>
</evidence>